<keyword evidence="2" id="KW-1185">Reference proteome</keyword>
<accession>A0AB40C2R6</accession>
<feature type="compositionally biased region" description="Acidic residues" evidence="1">
    <location>
        <begin position="464"/>
        <end position="480"/>
    </location>
</feature>
<feature type="compositionally biased region" description="Polar residues" evidence="1">
    <location>
        <begin position="1028"/>
        <end position="1039"/>
    </location>
</feature>
<proteinExistence type="predicted"/>
<evidence type="ECO:0000313" key="2">
    <source>
        <dbReference type="Proteomes" id="UP001515500"/>
    </source>
</evidence>
<feature type="compositionally biased region" description="Basic residues" evidence="1">
    <location>
        <begin position="485"/>
        <end position="501"/>
    </location>
</feature>
<feature type="compositionally biased region" description="Polar residues" evidence="1">
    <location>
        <begin position="975"/>
        <end position="987"/>
    </location>
</feature>
<reference evidence="3" key="1">
    <citation type="submission" date="2025-08" db="UniProtKB">
        <authorList>
            <consortium name="RefSeq"/>
        </authorList>
    </citation>
    <scope>IDENTIFICATION</scope>
</reference>
<dbReference type="GeneID" id="120271447"/>
<dbReference type="PANTHER" id="PTHR31008">
    <property type="entry name" value="COP1-INTERACTING PROTEIN-RELATED"/>
    <property type="match status" value="1"/>
</dbReference>
<dbReference type="RefSeq" id="XP_039134059.1">
    <property type="nucleotide sequence ID" value="XM_039278125.1"/>
</dbReference>
<gene>
    <name evidence="3" type="primary">LOC120271447</name>
</gene>
<feature type="region of interest" description="Disordered" evidence="1">
    <location>
        <begin position="281"/>
        <end position="329"/>
    </location>
</feature>
<feature type="region of interest" description="Disordered" evidence="1">
    <location>
        <begin position="757"/>
        <end position="822"/>
    </location>
</feature>
<name>A0AB40C2R6_DIOCR</name>
<feature type="region of interest" description="Disordered" evidence="1">
    <location>
        <begin position="605"/>
        <end position="628"/>
    </location>
</feature>
<dbReference type="Proteomes" id="UP001515500">
    <property type="component" value="Chromosome 11"/>
</dbReference>
<feature type="compositionally biased region" description="Basic and acidic residues" evidence="1">
    <location>
        <begin position="415"/>
        <end position="433"/>
    </location>
</feature>
<feature type="compositionally biased region" description="Low complexity" evidence="1">
    <location>
        <begin position="866"/>
        <end position="876"/>
    </location>
</feature>
<feature type="region of interest" description="Disordered" evidence="1">
    <location>
        <begin position="855"/>
        <end position="1075"/>
    </location>
</feature>
<feature type="compositionally biased region" description="Basic and acidic residues" evidence="1">
    <location>
        <begin position="988"/>
        <end position="1004"/>
    </location>
</feature>
<feature type="compositionally biased region" description="Basic and acidic residues" evidence="1">
    <location>
        <begin position="757"/>
        <end position="805"/>
    </location>
</feature>
<feature type="compositionally biased region" description="Polar residues" evidence="1">
    <location>
        <begin position="1048"/>
        <end position="1073"/>
    </location>
</feature>
<evidence type="ECO:0000256" key="1">
    <source>
        <dbReference type="SAM" id="MobiDB-lite"/>
    </source>
</evidence>
<feature type="compositionally biased region" description="Basic and acidic residues" evidence="1">
    <location>
        <begin position="716"/>
        <end position="740"/>
    </location>
</feature>
<feature type="compositionally biased region" description="Basic and acidic residues" evidence="1">
    <location>
        <begin position="556"/>
        <end position="578"/>
    </location>
</feature>
<feature type="compositionally biased region" description="Basic residues" evidence="1">
    <location>
        <begin position="435"/>
        <end position="450"/>
    </location>
</feature>
<sequence>MRSEVRLDSAVFQLTPTRTRCDLVIISNGKTEKVASGLLNPFLAHLKAAQDQIVKGGYSITLEPDPNKDAEWFTKGTIERFVRFVSTPEVLERVNTIESEIVQIEEAITVQGNESVGAAAVENHQAKPTDSIEGSRSANNVADAEKAIVLFKPGSHAPDSNGSIAQEENSKVHLLRVLETRKTVLQKEQGMAFARAVAAGFDMDHMLQLISFAECFGATRMMEACIRFMDLWKVKHESGQWLEIEAAEALSSRSEFSSLNVSGIILSGDINKQREFGEGWPISNGDLGAESNGKDGLNASEVNSGQNKDRRSPDDHHTPSGPHDYYQGQFQHPLFPQWPIHSAPGAPMFQPYPVQSMPYYQNYPGGAPFFQPPYPPMDDPRYTTSHRMGLKRSSMDSKDSTTEPEAWEVGASGARSKDFSDRNLSEDEKEMYHARGSRKRSGQSGKKKGSGKTATRTSKRYDTSESESESASDSETEEDSEHDKSPRRKHKHSSRSKKKNSQTKSVDVSDIQDKDEVAAGQGADSGSWQVFQSFLMRDEEKTSNVDRGMFSGEQEPPMRRKESKVSDDPFLPPERDADNVQDLKVVDGITSRLKQISSTDELLLSTGRGYTQNNPDPQFEEIEGGRGRRTSAHDEFMVYGPEKQLTNKSFSDPLAETEFEHAVHVEKQKQATYNATDESFIVPFRSDIPEELLVDNRPPLEMDSELPYVIQGSEDSSSKPKDQFYYEPHDLSLMPEREMENESVGYDPAIDYDMEIHIEDAAKVNTSNHEDDQSSTKEEPMKSNKEKKPRAGQDVTDKRKMDLMRKGRLLKPNPLADAQARAEKLRSYKADLQKLKKEKEEEAIKRLEALKLERQRRIAARSGSVPSQSTSTPQQTKARPTAKVSPGSYKGSKFNDIEASSSPMAKFPGRTTSLGSNDSHITTTKTSKPNLGTPVVGNELSRSVSSLPDLNKESDGLGLEVKAASRVAKRLSDPKFSNNSHASPKKSVSSDRTPKKTASDEPNKKMPAIMHSDKTKSATLPELKIKTSKSPSESVQKVSANKEAGQKVTGTKNSLTSQTNGAKVTNGKTSKLSNGDECPIVDKAIMMLENESSPTPAILPSEETVCTKDESDGIGTVELASEFATIHTSSVLNGEIDPGNHKVMHDNAEDESKKSLEVDVTDKTYQPPYARATSLENPAIGNLLDETVPVVDQQMMSVGFEITKAHVPADILNSTPEDQIHDIFEKPRSKEPSKGLRKLFKFGKKNHTSASGEHNLESDCSSVDDCTVLSAVAADVNGSKNHISQDDAFVGGSSSTLKVSRPFSILSPFRTKTSEKKVVA</sequence>
<dbReference type="PANTHER" id="PTHR31008:SF2">
    <property type="entry name" value="COP1-INTERACTING PROTEIN-LIKE PROTEIN"/>
    <property type="match status" value="1"/>
</dbReference>
<protein>
    <submittedName>
        <fullName evidence="3">COP1-interacting protein 7-like</fullName>
    </submittedName>
</protein>
<feature type="compositionally biased region" description="Polar residues" evidence="1">
    <location>
        <begin position="910"/>
        <end position="930"/>
    </location>
</feature>
<evidence type="ECO:0000313" key="3">
    <source>
        <dbReference type="RefSeq" id="XP_039134059.1"/>
    </source>
</evidence>
<feature type="region of interest" description="Disordered" evidence="1">
    <location>
        <begin position="711"/>
        <end position="741"/>
    </location>
</feature>
<feature type="compositionally biased region" description="Basic and acidic residues" evidence="1">
    <location>
        <begin position="307"/>
        <end position="318"/>
    </location>
</feature>
<feature type="region of interest" description="Disordered" evidence="1">
    <location>
        <begin position="370"/>
        <end position="583"/>
    </location>
</feature>
<organism evidence="2 3">
    <name type="scientific">Dioscorea cayennensis subsp. rotundata</name>
    <name type="common">White Guinea yam</name>
    <name type="synonym">Dioscorea rotundata</name>
    <dbReference type="NCBI Taxonomy" id="55577"/>
    <lineage>
        <taxon>Eukaryota</taxon>
        <taxon>Viridiplantae</taxon>
        <taxon>Streptophyta</taxon>
        <taxon>Embryophyta</taxon>
        <taxon>Tracheophyta</taxon>
        <taxon>Spermatophyta</taxon>
        <taxon>Magnoliopsida</taxon>
        <taxon>Liliopsida</taxon>
        <taxon>Dioscoreales</taxon>
        <taxon>Dioscoreaceae</taxon>
        <taxon>Dioscorea</taxon>
    </lineage>
</organism>